<comment type="similarity">
    <text evidence="5">Belongs to the SAT4 family.</text>
</comment>
<evidence type="ECO:0000256" key="1">
    <source>
        <dbReference type="ARBA" id="ARBA00004141"/>
    </source>
</evidence>
<reference evidence="9 10" key="1">
    <citation type="submission" date="2023-10" db="EMBL/GenBank/DDBJ databases">
        <title>Draft genome sequence of Xylaria bambusicola isolate GMP-LS, the root and basal stem rot pathogen of sugarcane in Indonesia.</title>
        <authorList>
            <person name="Selvaraj P."/>
            <person name="Muralishankar V."/>
            <person name="Muruganantham S."/>
            <person name="Sp S."/>
            <person name="Haryani S."/>
            <person name="Lau K.J.X."/>
            <person name="Naqvi N.I."/>
        </authorList>
    </citation>
    <scope>NUCLEOTIDE SEQUENCE [LARGE SCALE GENOMIC DNA]</scope>
    <source>
        <strain evidence="9">GMP-LS</strain>
    </source>
</reference>
<keyword evidence="10" id="KW-1185">Reference proteome</keyword>
<dbReference type="PANTHER" id="PTHR33048:SF47">
    <property type="entry name" value="INTEGRAL MEMBRANE PROTEIN-RELATED"/>
    <property type="match status" value="1"/>
</dbReference>
<evidence type="ECO:0000256" key="4">
    <source>
        <dbReference type="ARBA" id="ARBA00023136"/>
    </source>
</evidence>
<feature type="transmembrane region" description="Helical" evidence="7">
    <location>
        <begin position="125"/>
        <end position="149"/>
    </location>
</feature>
<evidence type="ECO:0000256" key="7">
    <source>
        <dbReference type="SAM" id="Phobius"/>
    </source>
</evidence>
<dbReference type="EMBL" id="JAWHQM010000096">
    <property type="protein sequence ID" value="KAK5637178.1"/>
    <property type="molecule type" value="Genomic_DNA"/>
</dbReference>
<feature type="transmembrane region" description="Helical" evidence="7">
    <location>
        <begin position="202"/>
        <end position="228"/>
    </location>
</feature>
<keyword evidence="2 7" id="KW-0812">Transmembrane</keyword>
<comment type="subcellular location">
    <subcellularLocation>
        <location evidence="1">Membrane</location>
        <topology evidence="1">Multi-pass membrane protein</topology>
    </subcellularLocation>
</comment>
<feature type="transmembrane region" description="Helical" evidence="7">
    <location>
        <begin position="161"/>
        <end position="182"/>
    </location>
</feature>
<evidence type="ECO:0000313" key="10">
    <source>
        <dbReference type="Proteomes" id="UP001305414"/>
    </source>
</evidence>
<dbReference type="Pfam" id="PF20684">
    <property type="entry name" value="Fung_rhodopsin"/>
    <property type="match status" value="1"/>
</dbReference>
<keyword evidence="4 7" id="KW-0472">Membrane</keyword>
<evidence type="ECO:0000313" key="9">
    <source>
        <dbReference type="EMBL" id="KAK5637178.1"/>
    </source>
</evidence>
<evidence type="ECO:0000259" key="8">
    <source>
        <dbReference type="Pfam" id="PF20684"/>
    </source>
</evidence>
<evidence type="ECO:0000256" key="3">
    <source>
        <dbReference type="ARBA" id="ARBA00022989"/>
    </source>
</evidence>
<dbReference type="InterPro" id="IPR049326">
    <property type="entry name" value="Rhodopsin_dom_fungi"/>
</dbReference>
<organism evidence="9 10">
    <name type="scientific">Xylaria bambusicola</name>
    <dbReference type="NCBI Taxonomy" id="326684"/>
    <lineage>
        <taxon>Eukaryota</taxon>
        <taxon>Fungi</taxon>
        <taxon>Dikarya</taxon>
        <taxon>Ascomycota</taxon>
        <taxon>Pezizomycotina</taxon>
        <taxon>Sordariomycetes</taxon>
        <taxon>Xylariomycetidae</taxon>
        <taxon>Xylariales</taxon>
        <taxon>Xylariaceae</taxon>
        <taxon>Xylaria</taxon>
    </lineage>
</organism>
<comment type="caution">
    <text evidence="9">The sequence shown here is derived from an EMBL/GenBank/DDBJ whole genome shotgun (WGS) entry which is preliminary data.</text>
</comment>
<gene>
    <name evidence="9" type="ORF">RRF57_012890</name>
</gene>
<name>A0AAN7ZF25_9PEZI</name>
<feature type="transmembrane region" description="Helical" evidence="7">
    <location>
        <begin position="47"/>
        <end position="71"/>
    </location>
</feature>
<dbReference type="GO" id="GO:0016020">
    <property type="term" value="C:membrane"/>
    <property type="evidence" value="ECO:0007669"/>
    <property type="project" value="UniProtKB-SubCell"/>
</dbReference>
<dbReference type="PANTHER" id="PTHR33048">
    <property type="entry name" value="PTH11-LIKE INTEGRAL MEMBRANE PROTEIN (AFU_ORTHOLOGUE AFUA_5G11245)"/>
    <property type="match status" value="1"/>
</dbReference>
<protein>
    <recommendedName>
        <fullName evidence="8">Rhodopsin domain-containing protein</fullName>
    </recommendedName>
</protein>
<sequence length="420" mass="46129">MYQILIDFRFIRYLNQSRIKMATPVEGSPFSAEQLQYWIDHESDSTVVNIIVCASITGFLSTVFVAVRLFGRWRVNGGFNLHISDWLIAVAWVFFVACAVSFALLTPYGGGRHVIYITNTYRLQLFSIITEGTYAVALGFIKFSILALYGSVFPDRGFRRYLWVLGVFITGWTLTSSLGAILQCVPIEKAYNGQLPGYCIHYGILSLVVGILNVLTDFIIAALPVPLIMKLNMGLDKKRVIILTFAAGSAAVIVSLVRLVYSLRVGTIDGTAIPAGYVSTIELTVGFFVVSIPVYRKLYRLYSKGSLEDSMAWSYKSDNRPLHSKSSFPTTSKGSSNSKVGYKGRVVTNIQGAGSTQEMALLSTQNSKDDTQSGNTVTIKSSTLNNTVTPSQQGTGVTVTEDVDLVKLMNQNGKWVKIGS</sequence>
<dbReference type="Proteomes" id="UP001305414">
    <property type="component" value="Unassembled WGS sequence"/>
</dbReference>
<proteinExistence type="inferred from homology"/>
<feature type="region of interest" description="Disordered" evidence="6">
    <location>
        <begin position="321"/>
        <end position="340"/>
    </location>
</feature>
<feature type="compositionally biased region" description="Polar residues" evidence="6">
    <location>
        <begin position="324"/>
        <end position="339"/>
    </location>
</feature>
<feature type="transmembrane region" description="Helical" evidence="7">
    <location>
        <begin position="273"/>
        <end position="295"/>
    </location>
</feature>
<feature type="transmembrane region" description="Helical" evidence="7">
    <location>
        <begin position="240"/>
        <end position="261"/>
    </location>
</feature>
<feature type="domain" description="Rhodopsin" evidence="8">
    <location>
        <begin position="68"/>
        <end position="300"/>
    </location>
</feature>
<accession>A0AAN7ZF25</accession>
<evidence type="ECO:0000256" key="5">
    <source>
        <dbReference type="ARBA" id="ARBA00038359"/>
    </source>
</evidence>
<dbReference type="InterPro" id="IPR052337">
    <property type="entry name" value="SAT4-like"/>
</dbReference>
<feature type="transmembrane region" description="Helical" evidence="7">
    <location>
        <begin position="83"/>
        <end position="105"/>
    </location>
</feature>
<evidence type="ECO:0000256" key="2">
    <source>
        <dbReference type="ARBA" id="ARBA00022692"/>
    </source>
</evidence>
<keyword evidence="3 7" id="KW-1133">Transmembrane helix</keyword>
<evidence type="ECO:0000256" key="6">
    <source>
        <dbReference type="SAM" id="MobiDB-lite"/>
    </source>
</evidence>
<dbReference type="AlphaFoldDB" id="A0AAN7ZF25"/>